<dbReference type="EMBL" id="BK015734">
    <property type="protein sequence ID" value="DAE22523.1"/>
    <property type="molecule type" value="Genomic_DNA"/>
</dbReference>
<protein>
    <submittedName>
        <fullName evidence="1">Uncharacterized protein</fullName>
    </submittedName>
</protein>
<evidence type="ECO:0000313" key="1">
    <source>
        <dbReference type="EMBL" id="DAE22523.1"/>
    </source>
</evidence>
<organism evidence="1">
    <name type="scientific">Siphoviridae sp. ctUWs1</name>
    <dbReference type="NCBI Taxonomy" id="2826352"/>
    <lineage>
        <taxon>Viruses</taxon>
        <taxon>Duplodnaviria</taxon>
        <taxon>Heunggongvirae</taxon>
        <taxon>Uroviricota</taxon>
        <taxon>Caudoviricetes</taxon>
    </lineage>
</organism>
<name>A0A8S5QUJ8_9CAUD</name>
<proteinExistence type="predicted"/>
<reference evidence="1" key="1">
    <citation type="journal article" date="2021" name="Proc. Natl. Acad. Sci. U.S.A.">
        <title>A Catalog of Tens of Thousands of Viruses from Human Metagenomes Reveals Hidden Associations with Chronic Diseases.</title>
        <authorList>
            <person name="Tisza M.J."/>
            <person name="Buck C.B."/>
        </authorList>
    </citation>
    <scope>NUCLEOTIDE SEQUENCE</scope>
    <source>
        <strain evidence="1">CtUWs1</strain>
    </source>
</reference>
<sequence>MTANDYITDTTAQLTDWGIDYRETTEGLSAGNIHLEITEDGDRPVGTILNGTETVAITSDTDKASALLAFPLARMAWESGYMGDFKIDTYGGDLNMLLTVAGSDVTLSGSVDKADLFTVADHELFNNRVDMTDMDAVITATGLAYQNPSEAWQALCNSRDFESKEWQEIVEIFDDSVQFTEGGHLTKVDSSWSENIALVEGYGHAAPTRVIDMETLSDVTCWAPGDVAAAVLEAIS</sequence>
<accession>A0A8S5QUJ8</accession>